<comment type="caution">
    <text evidence="4">The sequence shown here is derived from an EMBL/GenBank/DDBJ whole genome shotgun (WGS) entry which is preliminary data.</text>
</comment>
<dbReference type="PROSITE" id="PS51257">
    <property type="entry name" value="PROKAR_LIPOPROTEIN"/>
    <property type="match status" value="1"/>
</dbReference>
<keyword evidence="5" id="KW-1185">Reference proteome</keyword>
<dbReference type="Pfam" id="PF19843">
    <property type="entry name" value="DUF6318"/>
    <property type="match status" value="1"/>
</dbReference>
<proteinExistence type="predicted"/>
<protein>
    <recommendedName>
        <fullName evidence="3">DUF6318 domain-containing protein</fullName>
    </recommendedName>
</protein>
<feature type="compositionally biased region" description="Low complexity" evidence="1">
    <location>
        <begin position="21"/>
        <end position="41"/>
    </location>
</feature>
<sequence>MRAQVAVVALSAGLVVSGCTTADGPTGPTTAEPTATVTTTPTPSPTPSPTFDVTVPPERPEAMATPSADGAAAAATYFISLYAYIYATGDTSTWRQMSAETCTFCLDAAGDAEATIASGKTGGTPVEVTSAEGIELTPGEWYKAGLRVIQPPTIEVDASGNGTQTSDGGTYDFDFAMTWNGDWVIDSVGIEPIAAE</sequence>
<name>A0ABQ4DRG1_9CELL</name>
<reference evidence="4 5" key="1">
    <citation type="submission" date="2021-01" db="EMBL/GenBank/DDBJ databases">
        <title>Whole genome shotgun sequence of Cellulomonas phragmiteti NBRC 110785.</title>
        <authorList>
            <person name="Komaki H."/>
            <person name="Tamura T."/>
        </authorList>
    </citation>
    <scope>NUCLEOTIDE SEQUENCE [LARGE SCALE GENOMIC DNA]</scope>
    <source>
        <strain evidence="4 5">NBRC 110785</strain>
    </source>
</reference>
<evidence type="ECO:0000313" key="5">
    <source>
        <dbReference type="Proteomes" id="UP000614741"/>
    </source>
</evidence>
<evidence type="ECO:0000313" key="4">
    <source>
        <dbReference type="EMBL" id="GIG41928.1"/>
    </source>
</evidence>
<feature type="chain" id="PRO_5046417683" description="DUF6318 domain-containing protein" evidence="2">
    <location>
        <begin position="23"/>
        <end position="196"/>
    </location>
</feature>
<dbReference type="InterPro" id="IPR046281">
    <property type="entry name" value="DUF6318"/>
</dbReference>
<evidence type="ECO:0000256" key="1">
    <source>
        <dbReference type="SAM" id="MobiDB-lite"/>
    </source>
</evidence>
<evidence type="ECO:0000259" key="3">
    <source>
        <dbReference type="Pfam" id="PF19843"/>
    </source>
</evidence>
<evidence type="ECO:0000256" key="2">
    <source>
        <dbReference type="SAM" id="SignalP"/>
    </source>
</evidence>
<feature type="signal peptide" evidence="2">
    <location>
        <begin position="1"/>
        <end position="22"/>
    </location>
</feature>
<accession>A0ABQ4DRG1</accession>
<dbReference type="EMBL" id="BONP01000047">
    <property type="protein sequence ID" value="GIG41928.1"/>
    <property type="molecule type" value="Genomic_DNA"/>
</dbReference>
<feature type="region of interest" description="Disordered" evidence="1">
    <location>
        <begin position="21"/>
        <end position="51"/>
    </location>
</feature>
<keyword evidence="2" id="KW-0732">Signal</keyword>
<dbReference type="Proteomes" id="UP000614741">
    <property type="component" value="Unassembled WGS sequence"/>
</dbReference>
<gene>
    <name evidence="4" type="ORF">Cph01nite_36900</name>
</gene>
<organism evidence="4 5">
    <name type="scientific">Cellulomonas phragmiteti</name>
    <dbReference type="NCBI Taxonomy" id="478780"/>
    <lineage>
        <taxon>Bacteria</taxon>
        <taxon>Bacillati</taxon>
        <taxon>Actinomycetota</taxon>
        <taxon>Actinomycetes</taxon>
        <taxon>Micrococcales</taxon>
        <taxon>Cellulomonadaceae</taxon>
        <taxon>Cellulomonas</taxon>
    </lineage>
</organism>
<feature type="domain" description="DUF6318" evidence="3">
    <location>
        <begin position="55"/>
        <end position="186"/>
    </location>
</feature>